<dbReference type="InterPro" id="IPR002781">
    <property type="entry name" value="TM_pro_TauE-like"/>
</dbReference>
<comment type="similarity">
    <text evidence="5">Belongs to the 4-toluene sulfonate uptake permease (TSUP) (TC 2.A.102) family.</text>
</comment>
<feature type="transmembrane region" description="Helical" evidence="5">
    <location>
        <begin position="217"/>
        <end position="235"/>
    </location>
</feature>
<evidence type="ECO:0000256" key="2">
    <source>
        <dbReference type="ARBA" id="ARBA00022692"/>
    </source>
</evidence>
<evidence type="ECO:0000313" key="7">
    <source>
        <dbReference type="Proteomes" id="UP000248987"/>
    </source>
</evidence>
<keyword evidence="3 5" id="KW-1133">Transmembrane helix</keyword>
<feature type="transmembrane region" description="Helical" evidence="5">
    <location>
        <begin position="187"/>
        <end position="205"/>
    </location>
</feature>
<dbReference type="OrthoDB" id="8559161at2"/>
<dbReference type="STRING" id="49280.A9996_02605"/>
<protein>
    <recommendedName>
        <fullName evidence="5">Probable membrane transporter protein</fullName>
    </recommendedName>
</protein>
<dbReference type="EMBL" id="QLLQ01000014">
    <property type="protein sequence ID" value="RAJ20732.1"/>
    <property type="molecule type" value="Genomic_DNA"/>
</dbReference>
<gene>
    <name evidence="6" type="ORF">LX77_02990</name>
</gene>
<proteinExistence type="inferred from homology"/>
<name>A0A1A7R7K1_9FLAO</name>
<evidence type="ECO:0000256" key="5">
    <source>
        <dbReference type="RuleBase" id="RU363041"/>
    </source>
</evidence>
<dbReference type="Pfam" id="PF01925">
    <property type="entry name" value="TauE"/>
    <property type="match status" value="1"/>
</dbReference>
<accession>A0A1A7R7K1</accession>
<comment type="subcellular location">
    <subcellularLocation>
        <location evidence="5">Cell membrane</location>
        <topology evidence="5">Multi-pass membrane protein</topology>
    </subcellularLocation>
    <subcellularLocation>
        <location evidence="1">Membrane</location>
        <topology evidence="1">Multi-pass membrane protein</topology>
    </subcellularLocation>
</comment>
<sequence length="266" mass="28689">MELIEILGYVGAFVVGLVLGLSGGGGSIITVPIMVYLIGINPVTATAYSLFVVGSTSVIGTIQNFRKKLVDVKTAIIFAIPAFTVVYITRRYLVPAIPDPVFFVDESPITKDVFIMIFFSIIMFVASLSMIRSENDSANLSFKATINIPYLVLIGIVVGLLTGIVGAGGGFLIIPALVLLAKLPMKNAIGTSLFIISINSLVGFTGDLQHRAIEWSFLLIFTAISIVGIIIGVYASKFISGTKLKRGFGWFTLVVALYIIYREMFV</sequence>
<keyword evidence="7" id="KW-1185">Reference proteome</keyword>
<evidence type="ECO:0000256" key="4">
    <source>
        <dbReference type="ARBA" id="ARBA00023136"/>
    </source>
</evidence>
<evidence type="ECO:0000313" key="6">
    <source>
        <dbReference type="EMBL" id="RAJ20732.1"/>
    </source>
</evidence>
<feature type="transmembrane region" description="Helical" evidence="5">
    <location>
        <begin position="151"/>
        <end position="181"/>
    </location>
</feature>
<dbReference type="Proteomes" id="UP000248987">
    <property type="component" value="Unassembled WGS sequence"/>
</dbReference>
<feature type="transmembrane region" description="Helical" evidence="5">
    <location>
        <begin position="247"/>
        <end position="265"/>
    </location>
</feature>
<feature type="transmembrane region" description="Helical" evidence="5">
    <location>
        <begin position="12"/>
        <end position="39"/>
    </location>
</feature>
<keyword evidence="5" id="KW-1003">Cell membrane</keyword>
<evidence type="ECO:0000256" key="1">
    <source>
        <dbReference type="ARBA" id="ARBA00004141"/>
    </source>
</evidence>
<feature type="transmembrane region" description="Helical" evidence="5">
    <location>
        <begin position="113"/>
        <end position="131"/>
    </location>
</feature>
<keyword evidence="2 5" id="KW-0812">Transmembrane</keyword>
<comment type="caution">
    <text evidence="6">The sequence shown here is derived from an EMBL/GenBank/DDBJ whole genome shotgun (WGS) entry which is preliminary data.</text>
</comment>
<reference evidence="6 7" key="1">
    <citation type="submission" date="2018-06" db="EMBL/GenBank/DDBJ databases">
        <title>Genomic Encyclopedia of Archaeal and Bacterial Type Strains, Phase II (KMG-II): from individual species to whole genera.</title>
        <authorList>
            <person name="Goeker M."/>
        </authorList>
    </citation>
    <scope>NUCLEOTIDE SEQUENCE [LARGE SCALE GENOMIC DNA]</scope>
    <source>
        <strain evidence="6 7">DSM 12408</strain>
    </source>
</reference>
<organism evidence="6 7">
    <name type="scientific">Gelidibacter algens</name>
    <dbReference type="NCBI Taxonomy" id="49280"/>
    <lineage>
        <taxon>Bacteria</taxon>
        <taxon>Pseudomonadati</taxon>
        <taxon>Bacteroidota</taxon>
        <taxon>Flavobacteriia</taxon>
        <taxon>Flavobacteriales</taxon>
        <taxon>Flavobacteriaceae</taxon>
        <taxon>Gelidibacter</taxon>
    </lineage>
</organism>
<dbReference type="PANTHER" id="PTHR43701:SF2">
    <property type="entry name" value="MEMBRANE TRANSPORTER PROTEIN YJNA-RELATED"/>
    <property type="match status" value="1"/>
</dbReference>
<keyword evidence="4 5" id="KW-0472">Membrane</keyword>
<dbReference type="GO" id="GO:0005886">
    <property type="term" value="C:plasma membrane"/>
    <property type="evidence" value="ECO:0007669"/>
    <property type="project" value="UniProtKB-SubCell"/>
</dbReference>
<dbReference type="RefSeq" id="WP_066430573.1">
    <property type="nucleotide sequence ID" value="NZ_LZRN01000004.1"/>
</dbReference>
<dbReference type="AlphaFoldDB" id="A0A1A7R7K1"/>
<dbReference type="InterPro" id="IPR051598">
    <property type="entry name" value="TSUP/Inactive_protease-like"/>
</dbReference>
<evidence type="ECO:0000256" key="3">
    <source>
        <dbReference type="ARBA" id="ARBA00022989"/>
    </source>
</evidence>
<feature type="transmembrane region" description="Helical" evidence="5">
    <location>
        <begin position="74"/>
        <end position="93"/>
    </location>
</feature>
<dbReference type="PANTHER" id="PTHR43701">
    <property type="entry name" value="MEMBRANE TRANSPORTER PROTEIN MJ0441-RELATED"/>
    <property type="match status" value="1"/>
</dbReference>